<dbReference type="EMBL" id="CAEZSR010000130">
    <property type="protein sequence ID" value="CAB4577428.1"/>
    <property type="molecule type" value="Genomic_DNA"/>
</dbReference>
<organism evidence="1">
    <name type="scientific">freshwater metagenome</name>
    <dbReference type="NCBI Taxonomy" id="449393"/>
    <lineage>
        <taxon>unclassified sequences</taxon>
        <taxon>metagenomes</taxon>
        <taxon>ecological metagenomes</taxon>
    </lineage>
</organism>
<protein>
    <submittedName>
        <fullName evidence="1">Unannotated protein</fullName>
    </submittedName>
</protein>
<dbReference type="AlphaFoldDB" id="A0A6J6EXM4"/>
<evidence type="ECO:0000313" key="1">
    <source>
        <dbReference type="EMBL" id="CAB4577428.1"/>
    </source>
</evidence>
<name>A0A6J6EXM4_9ZZZZ</name>
<reference evidence="1" key="1">
    <citation type="submission" date="2020-05" db="EMBL/GenBank/DDBJ databases">
        <authorList>
            <person name="Chiriac C."/>
            <person name="Salcher M."/>
            <person name="Ghai R."/>
            <person name="Kavagutti S V."/>
        </authorList>
    </citation>
    <scope>NUCLEOTIDE SEQUENCE</scope>
</reference>
<accession>A0A6J6EXM4</accession>
<gene>
    <name evidence="1" type="ORF">UFOPK1493_02810</name>
</gene>
<proteinExistence type="predicted"/>
<sequence length="61" mass="6642">MKPRVSVYSSSSTEMSNDRLVTANHVAGRSWATTASMPVKKLTALWCSMSTPFGRPVLPDV</sequence>